<dbReference type="PROSITE" id="PS51755">
    <property type="entry name" value="OMPR_PHOB"/>
    <property type="match status" value="1"/>
</dbReference>
<dbReference type="SMART" id="SM00862">
    <property type="entry name" value="Trans_reg_C"/>
    <property type="match status" value="1"/>
</dbReference>
<reference evidence="10" key="1">
    <citation type="journal article" date="2020" name="mSystems">
        <title>Genome- and Community-Level Interaction Insights into Carbon Utilization and Element Cycling Functions of Hydrothermarchaeota in Hydrothermal Sediment.</title>
        <authorList>
            <person name="Zhou Z."/>
            <person name="Liu Y."/>
            <person name="Xu W."/>
            <person name="Pan J."/>
            <person name="Luo Z.H."/>
            <person name="Li M."/>
        </authorList>
    </citation>
    <scope>NUCLEOTIDE SEQUENCE [LARGE SCALE GENOMIC DNA]</scope>
    <source>
        <strain evidence="10">SpSt-747</strain>
    </source>
</reference>
<evidence type="ECO:0000256" key="4">
    <source>
        <dbReference type="ARBA" id="ARBA00023125"/>
    </source>
</evidence>
<evidence type="ECO:0000259" key="9">
    <source>
        <dbReference type="PROSITE" id="PS51755"/>
    </source>
</evidence>
<dbReference type="InterPro" id="IPR036388">
    <property type="entry name" value="WH-like_DNA-bd_sf"/>
</dbReference>
<keyword evidence="3" id="KW-0805">Transcription regulation</keyword>
<evidence type="ECO:0000256" key="5">
    <source>
        <dbReference type="ARBA" id="ARBA00023163"/>
    </source>
</evidence>
<evidence type="ECO:0000259" key="8">
    <source>
        <dbReference type="PROSITE" id="PS50110"/>
    </source>
</evidence>
<dbReference type="PANTHER" id="PTHR48111:SF22">
    <property type="entry name" value="REGULATOR OF RPOS"/>
    <property type="match status" value="1"/>
</dbReference>
<protein>
    <submittedName>
        <fullName evidence="10">Response regulator transcription factor</fullName>
    </submittedName>
</protein>
<feature type="DNA-binding region" description="OmpR/PhoB-type" evidence="7">
    <location>
        <begin position="124"/>
        <end position="222"/>
    </location>
</feature>
<dbReference type="SMART" id="SM00448">
    <property type="entry name" value="REC"/>
    <property type="match status" value="1"/>
</dbReference>
<accession>A0A7V3YHA9</accession>
<dbReference type="Gene3D" id="1.10.10.10">
    <property type="entry name" value="Winged helix-like DNA-binding domain superfamily/Winged helix DNA-binding domain"/>
    <property type="match status" value="1"/>
</dbReference>
<dbReference type="GO" id="GO:0000156">
    <property type="term" value="F:phosphorelay response regulator activity"/>
    <property type="evidence" value="ECO:0007669"/>
    <property type="project" value="TreeGrafter"/>
</dbReference>
<comment type="caution">
    <text evidence="10">The sequence shown here is derived from an EMBL/GenBank/DDBJ whole genome shotgun (WGS) entry which is preliminary data.</text>
</comment>
<dbReference type="SUPFAM" id="SSF52172">
    <property type="entry name" value="CheY-like"/>
    <property type="match status" value="1"/>
</dbReference>
<evidence type="ECO:0000256" key="3">
    <source>
        <dbReference type="ARBA" id="ARBA00023015"/>
    </source>
</evidence>
<dbReference type="InterPro" id="IPR001867">
    <property type="entry name" value="OmpR/PhoB-type_DNA-bd"/>
</dbReference>
<feature type="domain" description="OmpR/PhoB-type" evidence="9">
    <location>
        <begin position="124"/>
        <end position="222"/>
    </location>
</feature>
<dbReference type="PROSITE" id="PS50110">
    <property type="entry name" value="RESPONSE_REGULATORY"/>
    <property type="match status" value="1"/>
</dbReference>
<dbReference type="InterPro" id="IPR001789">
    <property type="entry name" value="Sig_transdc_resp-reg_receiver"/>
</dbReference>
<proteinExistence type="predicted"/>
<dbReference type="Gene3D" id="3.40.50.2300">
    <property type="match status" value="1"/>
</dbReference>
<keyword evidence="2" id="KW-0902">Two-component regulatory system</keyword>
<dbReference type="Pfam" id="PF00486">
    <property type="entry name" value="Trans_reg_C"/>
    <property type="match status" value="1"/>
</dbReference>
<evidence type="ECO:0000256" key="1">
    <source>
        <dbReference type="ARBA" id="ARBA00022553"/>
    </source>
</evidence>
<keyword evidence="4 7" id="KW-0238">DNA-binding</keyword>
<evidence type="ECO:0000313" key="10">
    <source>
        <dbReference type="EMBL" id="HGI31090.1"/>
    </source>
</evidence>
<dbReference type="FunFam" id="1.10.10.10:FF:000005">
    <property type="entry name" value="Two-component system response regulator"/>
    <property type="match status" value="1"/>
</dbReference>
<dbReference type="InterPro" id="IPR039420">
    <property type="entry name" value="WalR-like"/>
</dbReference>
<dbReference type="NCBIfam" id="TIGR01387">
    <property type="entry name" value="cztR_silR_copR"/>
    <property type="match status" value="1"/>
</dbReference>
<keyword evidence="5" id="KW-0804">Transcription</keyword>
<gene>
    <name evidence="10" type="ORF">ENV30_07285</name>
</gene>
<evidence type="ECO:0000256" key="6">
    <source>
        <dbReference type="PROSITE-ProRule" id="PRU00169"/>
    </source>
</evidence>
<dbReference type="EMBL" id="DTFV01000106">
    <property type="protein sequence ID" value="HGI31090.1"/>
    <property type="molecule type" value="Genomic_DNA"/>
</dbReference>
<feature type="modified residue" description="4-aspartylphosphate" evidence="6">
    <location>
        <position position="51"/>
    </location>
</feature>
<feature type="domain" description="Response regulatory" evidence="8">
    <location>
        <begin position="2"/>
        <end position="116"/>
    </location>
</feature>
<dbReference type="CDD" id="cd00383">
    <property type="entry name" value="trans_reg_C"/>
    <property type="match status" value="1"/>
</dbReference>
<dbReference type="InterPro" id="IPR011006">
    <property type="entry name" value="CheY-like_superfamily"/>
</dbReference>
<evidence type="ECO:0000256" key="7">
    <source>
        <dbReference type="PROSITE-ProRule" id="PRU01091"/>
    </source>
</evidence>
<dbReference type="Gene3D" id="6.10.250.690">
    <property type="match status" value="1"/>
</dbReference>
<organism evidence="10">
    <name type="scientific">Candidatus Caldatribacterium californiense</name>
    <dbReference type="NCBI Taxonomy" id="1454726"/>
    <lineage>
        <taxon>Bacteria</taxon>
        <taxon>Pseudomonadati</taxon>
        <taxon>Atribacterota</taxon>
        <taxon>Atribacteria</taxon>
        <taxon>Atribacterales</taxon>
        <taxon>Candidatus Caldatribacteriaceae</taxon>
        <taxon>Candidatus Caldatribacterium</taxon>
    </lineage>
</organism>
<dbReference type="InterPro" id="IPR006291">
    <property type="entry name" value="CusR-like"/>
</dbReference>
<dbReference type="FunFam" id="3.40.50.2300:FF:000001">
    <property type="entry name" value="DNA-binding response regulator PhoB"/>
    <property type="match status" value="1"/>
</dbReference>
<dbReference type="CDD" id="cd19935">
    <property type="entry name" value="REC_OmpR_CusR-like"/>
    <property type="match status" value="1"/>
</dbReference>
<dbReference type="GO" id="GO:0000976">
    <property type="term" value="F:transcription cis-regulatory region binding"/>
    <property type="evidence" value="ECO:0007669"/>
    <property type="project" value="TreeGrafter"/>
</dbReference>
<evidence type="ECO:0000256" key="2">
    <source>
        <dbReference type="ARBA" id="ARBA00023012"/>
    </source>
</evidence>
<keyword evidence="1 6" id="KW-0597">Phosphoprotein</keyword>
<dbReference type="PANTHER" id="PTHR48111">
    <property type="entry name" value="REGULATOR OF RPOS"/>
    <property type="match status" value="1"/>
</dbReference>
<dbReference type="AlphaFoldDB" id="A0A7V3YHA9"/>
<dbReference type="GO" id="GO:0005829">
    <property type="term" value="C:cytosol"/>
    <property type="evidence" value="ECO:0007669"/>
    <property type="project" value="TreeGrafter"/>
</dbReference>
<sequence length="222" mass="25593">MKILLVEDDKHIVGFLKRGLEEEGYVVEVASDGEEGLELARDGEFDLIVLDILLPKVDGFEVCRRLRQAGNTTPVLMLTAKDDVEDRVRGLDLGADDYLVKPFAFEELLARIRALMRRHRNAEGAILRVGDLTINLLTREVKRGDQVIELTTREFELLKFLAHHPGRVFTRTQILEHVWGYDFEYSSNIVDVYIKYLREKIDKPFERKLIHTVRGVGYKLQG</sequence>
<dbReference type="GO" id="GO:0006355">
    <property type="term" value="P:regulation of DNA-templated transcription"/>
    <property type="evidence" value="ECO:0007669"/>
    <property type="project" value="InterPro"/>
</dbReference>
<name>A0A7V3YHA9_9BACT</name>
<dbReference type="GO" id="GO:0032993">
    <property type="term" value="C:protein-DNA complex"/>
    <property type="evidence" value="ECO:0007669"/>
    <property type="project" value="TreeGrafter"/>
</dbReference>
<dbReference type="Pfam" id="PF00072">
    <property type="entry name" value="Response_reg"/>
    <property type="match status" value="1"/>
</dbReference>